<feature type="region of interest" description="Disordered" evidence="7">
    <location>
        <begin position="523"/>
        <end position="549"/>
    </location>
</feature>
<evidence type="ECO:0000256" key="4">
    <source>
        <dbReference type="ARBA" id="ARBA00022989"/>
    </source>
</evidence>
<dbReference type="PRINTS" id="PR00176">
    <property type="entry name" value="NANEUSMPORT"/>
</dbReference>
<evidence type="ECO:0000256" key="5">
    <source>
        <dbReference type="ARBA" id="ARBA00023136"/>
    </source>
</evidence>
<feature type="transmembrane region" description="Helical" evidence="8">
    <location>
        <begin position="334"/>
        <end position="360"/>
    </location>
</feature>
<dbReference type="RefSeq" id="WP_244804937.1">
    <property type="nucleotide sequence ID" value="NZ_JALIEA010000017.1"/>
</dbReference>
<accession>A0A9X1WHE5</accession>
<dbReference type="GO" id="GO:0015293">
    <property type="term" value="F:symporter activity"/>
    <property type="evidence" value="ECO:0007669"/>
    <property type="project" value="UniProtKB-KW"/>
</dbReference>
<keyword evidence="6" id="KW-0769">Symport</keyword>
<feature type="transmembrane region" description="Helical" evidence="8">
    <location>
        <begin position="238"/>
        <end position="263"/>
    </location>
</feature>
<feature type="transmembrane region" description="Helical" evidence="8">
    <location>
        <begin position="372"/>
        <end position="396"/>
    </location>
</feature>
<dbReference type="PROSITE" id="PS00610">
    <property type="entry name" value="NA_NEUROTRAN_SYMP_1"/>
    <property type="match status" value="1"/>
</dbReference>
<evidence type="ECO:0000256" key="7">
    <source>
        <dbReference type="SAM" id="MobiDB-lite"/>
    </source>
</evidence>
<gene>
    <name evidence="9" type="ORF">MUN33_10860</name>
</gene>
<dbReference type="CDD" id="cd10334">
    <property type="entry name" value="SLC6sbd_u1"/>
    <property type="match status" value="1"/>
</dbReference>
<evidence type="ECO:0000256" key="3">
    <source>
        <dbReference type="ARBA" id="ARBA00022692"/>
    </source>
</evidence>
<name>A0A9X1WHE5_9CORY</name>
<comment type="caution">
    <text evidence="9">The sequence shown here is derived from an EMBL/GenBank/DDBJ whole genome shotgun (WGS) entry which is preliminary data.</text>
</comment>
<comment type="similarity">
    <text evidence="6">Belongs to the sodium:neurotransmitter symporter (SNF) (TC 2.A.22) family.</text>
</comment>
<dbReference type="InterPro" id="IPR000175">
    <property type="entry name" value="Na/ntran_symport"/>
</dbReference>
<dbReference type="NCBIfam" id="NF037979">
    <property type="entry name" value="Na_transp"/>
    <property type="match status" value="1"/>
</dbReference>
<proteinExistence type="inferred from homology"/>
<keyword evidence="5 8" id="KW-0472">Membrane</keyword>
<dbReference type="AlphaFoldDB" id="A0A9X1WHE5"/>
<comment type="subcellular location">
    <subcellularLocation>
        <location evidence="1">Membrane</location>
        <topology evidence="1">Multi-pass membrane protein</topology>
    </subcellularLocation>
</comment>
<evidence type="ECO:0000256" key="2">
    <source>
        <dbReference type="ARBA" id="ARBA00022448"/>
    </source>
</evidence>
<feature type="transmembrane region" description="Helical" evidence="8">
    <location>
        <begin position="103"/>
        <end position="128"/>
    </location>
</feature>
<dbReference type="SUPFAM" id="SSF161070">
    <property type="entry name" value="SNF-like"/>
    <property type="match status" value="1"/>
</dbReference>
<evidence type="ECO:0000313" key="9">
    <source>
        <dbReference type="EMBL" id="MCJ7859204.1"/>
    </source>
</evidence>
<dbReference type="InterPro" id="IPR037272">
    <property type="entry name" value="SNS_sf"/>
</dbReference>
<dbReference type="Proteomes" id="UP001139207">
    <property type="component" value="Unassembled WGS sequence"/>
</dbReference>
<feature type="transmembrane region" description="Helical" evidence="8">
    <location>
        <begin position="408"/>
        <end position="429"/>
    </location>
</feature>
<keyword evidence="3 6" id="KW-0812">Transmembrane</keyword>
<organism evidence="9 10">
    <name type="scientific">Corynebacterium kalidii</name>
    <dbReference type="NCBI Taxonomy" id="2931982"/>
    <lineage>
        <taxon>Bacteria</taxon>
        <taxon>Bacillati</taxon>
        <taxon>Actinomycetota</taxon>
        <taxon>Actinomycetes</taxon>
        <taxon>Mycobacteriales</taxon>
        <taxon>Corynebacteriaceae</taxon>
        <taxon>Corynebacterium</taxon>
    </lineage>
</organism>
<evidence type="ECO:0000256" key="1">
    <source>
        <dbReference type="ARBA" id="ARBA00004141"/>
    </source>
</evidence>
<feature type="transmembrane region" description="Helical" evidence="8">
    <location>
        <begin position="450"/>
        <end position="471"/>
    </location>
</feature>
<dbReference type="PANTHER" id="PTHR42948:SF1">
    <property type="entry name" value="TRANSPORTER"/>
    <property type="match status" value="1"/>
</dbReference>
<feature type="transmembrane region" description="Helical" evidence="8">
    <location>
        <begin position="163"/>
        <end position="184"/>
    </location>
</feature>
<keyword evidence="2 6" id="KW-0813">Transport</keyword>
<feature type="transmembrane region" description="Helical" evidence="8">
    <location>
        <begin position="196"/>
        <end position="218"/>
    </location>
</feature>
<feature type="transmembrane region" description="Helical" evidence="8">
    <location>
        <begin position="60"/>
        <end position="82"/>
    </location>
</feature>
<feature type="transmembrane region" description="Helical" evidence="8">
    <location>
        <begin position="29"/>
        <end position="48"/>
    </location>
</feature>
<evidence type="ECO:0000313" key="10">
    <source>
        <dbReference type="Proteomes" id="UP001139207"/>
    </source>
</evidence>
<dbReference type="EMBL" id="JALIEA010000017">
    <property type="protein sequence ID" value="MCJ7859204.1"/>
    <property type="molecule type" value="Genomic_DNA"/>
</dbReference>
<dbReference type="PANTHER" id="PTHR42948">
    <property type="entry name" value="TRANSPORTER"/>
    <property type="match status" value="1"/>
</dbReference>
<feature type="transmembrane region" description="Helical" evidence="8">
    <location>
        <begin position="275"/>
        <end position="299"/>
    </location>
</feature>
<keyword evidence="4 8" id="KW-1133">Transmembrane helix</keyword>
<keyword evidence="10" id="KW-1185">Reference proteome</keyword>
<feature type="transmembrane region" description="Helical" evidence="8">
    <location>
        <begin position="483"/>
        <end position="504"/>
    </location>
</feature>
<evidence type="ECO:0000256" key="8">
    <source>
        <dbReference type="SAM" id="Phobius"/>
    </source>
</evidence>
<feature type="compositionally biased region" description="Low complexity" evidence="7">
    <location>
        <begin position="530"/>
        <end position="549"/>
    </location>
</feature>
<reference evidence="9" key="1">
    <citation type="submission" date="2022-04" db="EMBL/GenBank/DDBJ databases">
        <title>Corynebacterium kalidii LD5P10.</title>
        <authorList>
            <person name="Sun J.Q."/>
        </authorList>
    </citation>
    <scope>NUCLEOTIDE SEQUENCE</scope>
    <source>
        <strain evidence="9">LD5P10</strain>
    </source>
</reference>
<dbReference type="Pfam" id="PF00209">
    <property type="entry name" value="SNF"/>
    <property type="match status" value="2"/>
</dbReference>
<protein>
    <recommendedName>
        <fullName evidence="6">Transporter</fullName>
    </recommendedName>
</protein>
<dbReference type="PROSITE" id="PS50267">
    <property type="entry name" value="NA_NEUROTRAN_SYMP_3"/>
    <property type="match status" value="1"/>
</dbReference>
<dbReference type="GO" id="GO:0016020">
    <property type="term" value="C:membrane"/>
    <property type="evidence" value="ECO:0007669"/>
    <property type="project" value="UniProtKB-SubCell"/>
</dbReference>
<sequence>MSADASSGPQVGADGKDGKVTRDTFNSRALFLFAAIGSAVGLGNIWRFPYVAYESGGGAFLVPYMVALLTAGIPLLWMFFALGHRFRGSAPLVFRRIHPRAEILGWFQAGISFFIAVYYAAIVGWALLYTMKSFTKGWGENPGDYFSGEFLQAETDTVFSGSFVMPVLITMIVVWAVVLGTLVLDVSKGIGRLNVVFIPLLLVLFLVMVVRALFLDGAATGLDALFTPDWSALTDASVWIAAYGQIFFSLSIGFGIMITYSSYLKPRSNLTSTGLVTAFANSSFEVLAGIGVFAALGFMSAASGIPVSEVATSGIGLAFEAFPTIINEMPAGEIFGILFFASLAIAGVTSLISIVEVVSSAVRDKFDLPRRVATLSVGIPMAVLSILAFSATSGLVTLDIMDKFTNNIGIVLAALIAIIVVGVLTMRINELEQHLNAVSSFKVGPTWRTFLMYVTSVILTFTLLSELGTLLSEGYGGYATNQVFTWGWLVLIVIAQAGVAMHFVPFRRTSLVLDGPPGSDFGVPPGGRARGAANPLAAASSLRPEGANR</sequence>
<evidence type="ECO:0000256" key="6">
    <source>
        <dbReference type="RuleBase" id="RU003732"/>
    </source>
</evidence>